<organism evidence="1 2">
    <name type="scientific">Roseimaritima ulvae</name>
    <dbReference type="NCBI Taxonomy" id="980254"/>
    <lineage>
        <taxon>Bacteria</taxon>
        <taxon>Pseudomonadati</taxon>
        <taxon>Planctomycetota</taxon>
        <taxon>Planctomycetia</taxon>
        <taxon>Pirellulales</taxon>
        <taxon>Pirellulaceae</taxon>
        <taxon>Roseimaritima</taxon>
    </lineage>
</organism>
<dbReference type="OrthoDB" id="9815326at2"/>
<dbReference type="EMBL" id="CP042914">
    <property type="protein sequence ID" value="QEG41589.1"/>
    <property type="molecule type" value="Genomic_DNA"/>
</dbReference>
<evidence type="ECO:0000313" key="2">
    <source>
        <dbReference type="Proteomes" id="UP000325286"/>
    </source>
</evidence>
<proteinExistence type="predicted"/>
<gene>
    <name evidence="1" type="ORF">UC8_36140</name>
</gene>
<dbReference type="KEGG" id="rul:UC8_36140"/>
<dbReference type="AlphaFoldDB" id="A0A5B9QUF1"/>
<keyword evidence="2" id="KW-1185">Reference proteome</keyword>
<protein>
    <submittedName>
        <fullName evidence="1">N-formylglutamate amidohydrolase</fullName>
    </submittedName>
</protein>
<dbReference type="InterPro" id="IPR007709">
    <property type="entry name" value="N-FG_amidohydro"/>
</dbReference>
<dbReference type="SUPFAM" id="SSF53187">
    <property type="entry name" value="Zn-dependent exopeptidases"/>
    <property type="match status" value="1"/>
</dbReference>
<keyword evidence="1" id="KW-0378">Hydrolase</keyword>
<reference evidence="1 2" key="1">
    <citation type="submission" date="2019-08" db="EMBL/GenBank/DDBJ databases">
        <title>Deep-cultivation of Planctomycetes and their phenomic and genomic characterization uncovers novel biology.</title>
        <authorList>
            <person name="Wiegand S."/>
            <person name="Jogler M."/>
            <person name="Boedeker C."/>
            <person name="Pinto D."/>
            <person name="Vollmers J."/>
            <person name="Rivas-Marin E."/>
            <person name="Kohn T."/>
            <person name="Peeters S.H."/>
            <person name="Heuer A."/>
            <person name="Rast P."/>
            <person name="Oberbeckmann S."/>
            <person name="Bunk B."/>
            <person name="Jeske O."/>
            <person name="Meyerdierks A."/>
            <person name="Storesund J.E."/>
            <person name="Kallscheuer N."/>
            <person name="Luecker S."/>
            <person name="Lage O.M."/>
            <person name="Pohl T."/>
            <person name="Merkel B.J."/>
            <person name="Hornburger P."/>
            <person name="Mueller R.-W."/>
            <person name="Bruemmer F."/>
            <person name="Labrenz M."/>
            <person name="Spormann A.M."/>
            <person name="Op den Camp H."/>
            <person name="Overmann J."/>
            <person name="Amann R."/>
            <person name="Jetten M.S.M."/>
            <person name="Mascher T."/>
            <person name="Medema M.H."/>
            <person name="Devos D.P."/>
            <person name="Kaster A.-K."/>
            <person name="Ovreas L."/>
            <person name="Rohde M."/>
            <person name="Galperin M.Y."/>
            <person name="Jogler C."/>
        </authorList>
    </citation>
    <scope>NUCLEOTIDE SEQUENCE [LARGE SCALE GENOMIC DNA]</scope>
    <source>
        <strain evidence="1 2">UC8</strain>
    </source>
</reference>
<dbReference type="Pfam" id="PF05013">
    <property type="entry name" value="FGase"/>
    <property type="match status" value="1"/>
</dbReference>
<dbReference type="Proteomes" id="UP000325286">
    <property type="component" value="Chromosome"/>
</dbReference>
<sequence>MVVRFRSGQTSPPEAGCGLRMSLLITCENGGNKLPPFVIDAFRSAAAIRDLASPLGFDPGAKAAALDLAERTKAPMVSCPYSRLAIDVNRSPHHRHLFSPHTKKLSPEIREALVRHVYEPYRRQVHAAIDKLLQSHAYVIHIAVRSFPLQGKTGPRRTDVGLIYDPCREDEREFCLDWYEELYYEAPWIRVRRNYPVRGRHDSLVKSLRDTYSPHEYLGIEIHLNQAWAERRTRIRKQSFSRIGDTLATILELPPLATIGAA</sequence>
<name>A0A5B9QUF1_9BACT</name>
<evidence type="ECO:0000313" key="1">
    <source>
        <dbReference type="EMBL" id="QEG41589.1"/>
    </source>
</evidence>
<dbReference type="Gene3D" id="3.40.630.40">
    <property type="entry name" value="Zn-dependent exopeptidases"/>
    <property type="match status" value="1"/>
</dbReference>
<dbReference type="GO" id="GO:0016787">
    <property type="term" value="F:hydrolase activity"/>
    <property type="evidence" value="ECO:0007669"/>
    <property type="project" value="UniProtKB-KW"/>
</dbReference>
<accession>A0A5B9QUF1</accession>